<comment type="caution">
    <text evidence="1">The sequence shown here is derived from an EMBL/GenBank/DDBJ whole genome shotgun (WGS) entry which is preliminary data.</text>
</comment>
<organism evidence="1 2">
    <name type="scientific">Bauhinia variegata</name>
    <name type="common">Purple orchid tree</name>
    <name type="synonym">Phanera variegata</name>
    <dbReference type="NCBI Taxonomy" id="167791"/>
    <lineage>
        <taxon>Eukaryota</taxon>
        <taxon>Viridiplantae</taxon>
        <taxon>Streptophyta</taxon>
        <taxon>Embryophyta</taxon>
        <taxon>Tracheophyta</taxon>
        <taxon>Spermatophyta</taxon>
        <taxon>Magnoliopsida</taxon>
        <taxon>eudicotyledons</taxon>
        <taxon>Gunneridae</taxon>
        <taxon>Pentapetalae</taxon>
        <taxon>rosids</taxon>
        <taxon>fabids</taxon>
        <taxon>Fabales</taxon>
        <taxon>Fabaceae</taxon>
        <taxon>Cercidoideae</taxon>
        <taxon>Cercideae</taxon>
        <taxon>Bauhiniinae</taxon>
        <taxon>Bauhinia</taxon>
    </lineage>
</organism>
<dbReference type="EMBL" id="CM039428">
    <property type="protein sequence ID" value="KAI4352034.1"/>
    <property type="molecule type" value="Genomic_DNA"/>
</dbReference>
<evidence type="ECO:0000313" key="2">
    <source>
        <dbReference type="Proteomes" id="UP000828941"/>
    </source>
</evidence>
<sequence>MLPKYVRVVSSLLERFMQDPVTQNVNKHFCGWYSTVSSCTELPRKLKKSERKPPPRSFNELKREARQQKKERQSAHEITLQPPENGLLVKKLVPLAHEVYAARSQLLSSVSKLVKCIAVYTCSVCGEVHVGHPPHKIRTCNVRGSLSSKEHSWVRGGIEHVLPPVESFHLYDRIGRAVSHNEMLEVDRIPAIVELCIQAGVDILEYPTRRRAFPVYCVAGRIIDFEKRFLKGDSPGKDIDTDGFWCKKLSDEDINSMELHDDIQAIAVGGMKAWEKMCSGVSKLMKKYAVHSCGYCPEVQVGPKGHRVRNCQAYKHQMRDGQHGWQEARIDDLVPPVYVWHVGSRQRSEPLVNGLRSYYGMLPAVVELFSQGGAPVDKKYASLMREDVVVPEIAEEKWLV</sequence>
<keyword evidence="2" id="KW-1185">Reference proteome</keyword>
<accession>A0ACB9PTA5</accession>
<gene>
    <name evidence="1" type="ORF">L6164_006323</name>
</gene>
<evidence type="ECO:0000313" key="1">
    <source>
        <dbReference type="EMBL" id="KAI4352034.1"/>
    </source>
</evidence>
<proteinExistence type="predicted"/>
<protein>
    <submittedName>
        <fullName evidence="1">Uncharacterized protein</fullName>
    </submittedName>
</protein>
<name>A0ACB9PTA5_BAUVA</name>
<reference evidence="1 2" key="1">
    <citation type="journal article" date="2022" name="DNA Res.">
        <title>Chromosomal-level genome assembly of the orchid tree Bauhinia variegata (Leguminosae; Cercidoideae) supports the allotetraploid origin hypothesis of Bauhinia.</title>
        <authorList>
            <person name="Zhong Y."/>
            <person name="Chen Y."/>
            <person name="Zheng D."/>
            <person name="Pang J."/>
            <person name="Liu Y."/>
            <person name="Luo S."/>
            <person name="Meng S."/>
            <person name="Qian L."/>
            <person name="Wei D."/>
            <person name="Dai S."/>
            <person name="Zhou R."/>
        </authorList>
    </citation>
    <scope>NUCLEOTIDE SEQUENCE [LARGE SCALE GENOMIC DNA]</scope>
    <source>
        <strain evidence="1">BV-YZ2020</strain>
    </source>
</reference>
<dbReference type="Proteomes" id="UP000828941">
    <property type="component" value="Chromosome 3"/>
</dbReference>